<sequence length="679" mass="77325">MDPPQRPPNHQYDARDNVSISTPFHGPGFNSIRPTPAPTPINFEMVNFQTPSSKIECSRCTTKKPNINTMKMHIQVEHLEWFPWKCLECNVLKPSYAKLKEHQDAKHGEECGMQKLANSEKNQELERLANLALQGLKDVRHIEPQPPSPQISPPVHNPQPSAPVNIVNSVTAKVAPSSSSCYEYYYRKSKGIDDNTNETPRFRRLTVKVEPLDDCQIVEVRPWDTNATSIGMSAKRRRIGAPASEQAQLEAQAPQPPSNRGSTDRADDNESELPLSPDVEYGNSAKVPMPTSEPSPVSEDAEQLISSDHSRESQIDSNPEDASKTSSSRKKKSNRNKTNWTHRKAKSDSRSLKREGHNKNSRRIDKRYKCNLCSQYVAKRRRKEHAFIHLHKDKNITCFSCSYPTCGFTHYRRSSVQVHITLYHKNDKRQYKAMGSISTDVARRAQEMMGACFDDVQGILGDAHLKQTSERPKTQAKSSEIPTKSEKRDRKIRAPRKETGQIGKSIYCHLCKCYKSANEYGMGVIQHVATHMKREHSLNRYKCLFDGCGYQAPHKSNILMHISGRHKNACTFEDIINDWPIENVIDVAVKCFKDKTVVLSCMPYFWREKYKNFNSEEMSSARTRAYSPQETPKSQQQVEEQQVEEQQVEEQQVEENLPEAPESENNADVNSPSILESCP</sequence>
<dbReference type="Proteomes" id="UP000218231">
    <property type="component" value="Unassembled WGS sequence"/>
</dbReference>
<dbReference type="EMBL" id="LIAE01010513">
    <property type="protein sequence ID" value="PAV59597.1"/>
    <property type="molecule type" value="Genomic_DNA"/>
</dbReference>
<evidence type="ECO:0000313" key="4">
    <source>
        <dbReference type="EMBL" id="PAV59597.1"/>
    </source>
</evidence>
<feature type="compositionally biased region" description="Basic and acidic residues" evidence="2">
    <location>
        <begin position="346"/>
        <end position="358"/>
    </location>
</feature>
<feature type="domain" description="C2H2-type" evidence="3">
    <location>
        <begin position="399"/>
        <end position="429"/>
    </location>
</feature>
<keyword evidence="5" id="KW-1185">Reference proteome</keyword>
<evidence type="ECO:0000259" key="3">
    <source>
        <dbReference type="PROSITE" id="PS50157"/>
    </source>
</evidence>
<accession>A0A2A2JD70</accession>
<proteinExistence type="predicted"/>
<dbReference type="OrthoDB" id="6077919at2759"/>
<dbReference type="GO" id="GO:0008270">
    <property type="term" value="F:zinc ion binding"/>
    <property type="evidence" value="ECO:0007669"/>
    <property type="project" value="UniProtKB-KW"/>
</dbReference>
<feature type="region of interest" description="Disordered" evidence="2">
    <location>
        <begin position="229"/>
        <end position="361"/>
    </location>
</feature>
<keyword evidence="1" id="KW-0479">Metal-binding</keyword>
<reference evidence="4 5" key="1">
    <citation type="journal article" date="2017" name="Curr. Biol.">
        <title>Genome architecture and evolution of a unichromosomal asexual nematode.</title>
        <authorList>
            <person name="Fradin H."/>
            <person name="Zegar C."/>
            <person name="Gutwein M."/>
            <person name="Lucas J."/>
            <person name="Kovtun M."/>
            <person name="Corcoran D."/>
            <person name="Baugh L.R."/>
            <person name="Kiontke K."/>
            <person name="Gunsalus K."/>
            <person name="Fitch D.H."/>
            <person name="Piano F."/>
        </authorList>
    </citation>
    <scope>NUCLEOTIDE SEQUENCE [LARGE SCALE GENOMIC DNA]</scope>
    <source>
        <strain evidence="4">PF1309</strain>
    </source>
</reference>
<keyword evidence="1" id="KW-0862">Zinc</keyword>
<feature type="compositionally biased region" description="Basic residues" evidence="2">
    <location>
        <begin position="327"/>
        <end position="345"/>
    </location>
</feature>
<dbReference type="AlphaFoldDB" id="A0A2A2JD70"/>
<protein>
    <recommendedName>
        <fullName evidence="3">C2H2-type domain-containing protein</fullName>
    </recommendedName>
</protein>
<comment type="caution">
    <text evidence="4">The sequence shown here is derived from an EMBL/GenBank/DDBJ whole genome shotgun (WGS) entry which is preliminary data.</text>
</comment>
<dbReference type="SMART" id="SM00355">
    <property type="entry name" value="ZnF_C2H2"/>
    <property type="match status" value="5"/>
</dbReference>
<feature type="compositionally biased region" description="Acidic residues" evidence="2">
    <location>
        <begin position="641"/>
        <end position="657"/>
    </location>
</feature>
<feature type="region of interest" description="Disordered" evidence="2">
    <location>
        <begin position="144"/>
        <end position="163"/>
    </location>
</feature>
<feature type="compositionally biased region" description="Pro residues" evidence="2">
    <location>
        <begin position="144"/>
        <end position="161"/>
    </location>
</feature>
<dbReference type="PROSITE" id="PS50157">
    <property type="entry name" value="ZINC_FINGER_C2H2_2"/>
    <property type="match status" value="1"/>
</dbReference>
<organism evidence="4 5">
    <name type="scientific">Diploscapter pachys</name>
    <dbReference type="NCBI Taxonomy" id="2018661"/>
    <lineage>
        <taxon>Eukaryota</taxon>
        <taxon>Metazoa</taxon>
        <taxon>Ecdysozoa</taxon>
        <taxon>Nematoda</taxon>
        <taxon>Chromadorea</taxon>
        <taxon>Rhabditida</taxon>
        <taxon>Rhabditina</taxon>
        <taxon>Rhabditomorpha</taxon>
        <taxon>Rhabditoidea</taxon>
        <taxon>Rhabditidae</taxon>
        <taxon>Diploscapter</taxon>
    </lineage>
</organism>
<feature type="compositionally biased region" description="Low complexity" evidence="2">
    <location>
        <begin position="241"/>
        <end position="253"/>
    </location>
</feature>
<feature type="region of interest" description="Disordered" evidence="2">
    <location>
        <begin position="621"/>
        <end position="679"/>
    </location>
</feature>
<dbReference type="STRING" id="2018661.A0A2A2JD70"/>
<feature type="region of interest" description="Disordered" evidence="2">
    <location>
        <begin position="1"/>
        <end position="36"/>
    </location>
</feature>
<evidence type="ECO:0000256" key="1">
    <source>
        <dbReference type="PROSITE-ProRule" id="PRU00042"/>
    </source>
</evidence>
<feature type="region of interest" description="Disordered" evidence="2">
    <location>
        <begin position="466"/>
        <end position="498"/>
    </location>
</feature>
<dbReference type="InterPro" id="IPR013087">
    <property type="entry name" value="Znf_C2H2_type"/>
</dbReference>
<keyword evidence="1" id="KW-0863">Zinc-finger</keyword>
<feature type="compositionally biased region" description="Polar residues" evidence="2">
    <location>
        <begin position="621"/>
        <end position="634"/>
    </location>
</feature>
<evidence type="ECO:0000313" key="5">
    <source>
        <dbReference type="Proteomes" id="UP000218231"/>
    </source>
</evidence>
<evidence type="ECO:0000256" key="2">
    <source>
        <dbReference type="SAM" id="MobiDB-lite"/>
    </source>
</evidence>
<name>A0A2A2JD70_9BILA</name>
<gene>
    <name evidence="4" type="ORF">WR25_05199</name>
</gene>
<feature type="compositionally biased region" description="Polar residues" evidence="2">
    <location>
        <begin position="663"/>
        <end position="679"/>
    </location>
</feature>